<keyword evidence="2" id="KW-0815">Transposition</keyword>
<evidence type="ECO:0000256" key="2">
    <source>
        <dbReference type="ARBA" id="ARBA00022578"/>
    </source>
</evidence>
<evidence type="ECO:0000256" key="3">
    <source>
        <dbReference type="ARBA" id="ARBA00023125"/>
    </source>
</evidence>
<reference evidence="8 9" key="1">
    <citation type="submission" date="2020-07" db="EMBL/GenBank/DDBJ databases">
        <title>Sequencing the genomes of 1000 actinobacteria strains.</title>
        <authorList>
            <person name="Klenk H.-P."/>
        </authorList>
    </citation>
    <scope>NUCLEOTIDE SEQUENCE [LARGE SCALE GENOMIC DNA]</scope>
    <source>
        <strain evidence="8 9">DSM 44442</strain>
    </source>
</reference>
<feature type="compositionally biased region" description="Polar residues" evidence="5">
    <location>
        <begin position="299"/>
        <end position="309"/>
    </location>
</feature>
<keyword evidence="9" id="KW-1185">Reference proteome</keyword>
<dbReference type="InterPro" id="IPR010095">
    <property type="entry name" value="Cas12f1-like_TNB"/>
</dbReference>
<dbReference type="NCBIfam" id="NF040570">
    <property type="entry name" value="guided_TnpB"/>
    <property type="match status" value="1"/>
</dbReference>
<dbReference type="Pfam" id="PF01385">
    <property type="entry name" value="OrfB_IS605"/>
    <property type="match status" value="1"/>
</dbReference>
<evidence type="ECO:0000256" key="1">
    <source>
        <dbReference type="ARBA" id="ARBA00008761"/>
    </source>
</evidence>
<evidence type="ECO:0000259" key="7">
    <source>
        <dbReference type="Pfam" id="PF07282"/>
    </source>
</evidence>
<comment type="caution">
    <text evidence="8">The sequence shown here is derived from an EMBL/GenBank/DDBJ whole genome shotgun (WGS) entry which is preliminary data.</text>
</comment>
<protein>
    <submittedName>
        <fullName evidence="8">Putative transposase</fullName>
    </submittedName>
</protein>
<organism evidence="8 9">
    <name type="scientific">Nocardiopsis aegyptia</name>
    <dbReference type="NCBI Taxonomy" id="220378"/>
    <lineage>
        <taxon>Bacteria</taxon>
        <taxon>Bacillati</taxon>
        <taxon>Actinomycetota</taxon>
        <taxon>Actinomycetes</taxon>
        <taxon>Streptosporangiales</taxon>
        <taxon>Nocardiopsidaceae</taxon>
        <taxon>Nocardiopsis</taxon>
    </lineage>
</organism>
<dbReference type="InterPro" id="IPR001959">
    <property type="entry name" value="Transposase"/>
</dbReference>
<proteinExistence type="inferred from homology"/>
<dbReference type="EMBL" id="JACCFS010000001">
    <property type="protein sequence ID" value="NYJ33358.1"/>
    <property type="molecule type" value="Genomic_DNA"/>
</dbReference>
<dbReference type="GO" id="GO:0032196">
    <property type="term" value="P:transposition"/>
    <property type="evidence" value="ECO:0007669"/>
    <property type="project" value="UniProtKB-KW"/>
</dbReference>
<gene>
    <name evidence="8" type="ORF">HNR10_001239</name>
</gene>
<dbReference type="Proteomes" id="UP000572051">
    <property type="component" value="Unassembled WGS sequence"/>
</dbReference>
<dbReference type="AlphaFoldDB" id="A0A7Z0EL82"/>
<evidence type="ECO:0000256" key="4">
    <source>
        <dbReference type="ARBA" id="ARBA00023172"/>
    </source>
</evidence>
<dbReference type="RefSeq" id="WP_312889133.1">
    <property type="nucleotide sequence ID" value="NZ_JACCFS010000001.1"/>
</dbReference>
<dbReference type="GO" id="GO:0006310">
    <property type="term" value="P:DNA recombination"/>
    <property type="evidence" value="ECO:0007669"/>
    <property type="project" value="UniProtKB-KW"/>
</dbReference>
<sequence>MFDTSGEPVLNAKGRQVHARQVLVQKLNKKWAQVKVPGCGWVKFRNTRPGLPDAKSFRVTYRAGKWHVAFAVIPDPVDAPGNGETVGIDRGVAITAALSDGRVLNCPHLSVKERAKLRKPQRRASRTGKGSLLCKAEHTEAARLKAKEANRCKDWCEKTSTMLARSFDTIRFEKLHIKHMTRSARGTVDEPGKQVSQKTGLNRAILAQGWGLLRQRTEDKAPGRVEDVPTAYTSLRCSDCHWIDKNSRKSQARFVCSNCGFTCNADLNASNNVAAGQGGNSRPRHSAGAGGMTRRSLRVSVNPSNAISP</sequence>
<dbReference type="GO" id="GO:0003677">
    <property type="term" value="F:DNA binding"/>
    <property type="evidence" value="ECO:0007669"/>
    <property type="project" value="UniProtKB-KW"/>
</dbReference>
<feature type="domain" description="Cas12f1-like TNB" evidence="7">
    <location>
        <begin position="210"/>
        <end position="272"/>
    </location>
</feature>
<evidence type="ECO:0000313" key="8">
    <source>
        <dbReference type="EMBL" id="NYJ33358.1"/>
    </source>
</evidence>
<evidence type="ECO:0000313" key="9">
    <source>
        <dbReference type="Proteomes" id="UP000572051"/>
    </source>
</evidence>
<feature type="region of interest" description="Disordered" evidence="5">
    <location>
        <begin position="272"/>
        <end position="309"/>
    </location>
</feature>
<comment type="similarity">
    <text evidence="1">In the C-terminal section; belongs to the transposase 35 family.</text>
</comment>
<evidence type="ECO:0000259" key="6">
    <source>
        <dbReference type="Pfam" id="PF01385"/>
    </source>
</evidence>
<name>A0A7Z0EL82_9ACTN</name>
<feature type="domain" description="Probable transposase IS891/IS1136/IS1341" evidence="6">
    <location>
        <begin position="77"/>
        <end position="183"/>
    </location>
</feature>
<keyword evidence="4" id="KW-0233">DNA recombination</keyword>
<evidence type="ECO:0000256" key="5">
    <source>
        <dbReference type="SAM" id="MobiDB-lite"/>
    </source>
</evidence>
<accession>A0A7Z0EL82</accession>
<keyword evidence="3" id="KW-0238">DNA-binding</keyword>
<dbReference type="Pfam" id="PF07282">
    <property type="entry name" value="Cas12f1-like_TNB"/>
    <property type="match status" value="1"/>
</dbReference>